<feature type="chain" id="PRO_5046453708" evidence="1">
    <location>
        <begin position="26"/>
        <end position="124"/>
    </location>
</feature>
<name>A0ABN2GI98_9ACTN</name>
<accession>A0ABN2GI98</accession>
<comment type="caution">
    <text evidence="2">The sequence shown here is derived from an EMBL/GenBank/DDBJ whole genome shotgun (WGS) entry which is preliminary data.</text>
</comment>
<evidence type="ECO:0000256" key="1">
    <source>
        <dbReference type="SAM" id="SignalP"/>
    </source>
</evidence>
<evidence type="ECO:0000313" key="2">
    <source>
        <dbReference type="EMBL" id="GAA1671726.1"/>
    </source>
</evidence>
<keyword evidence="1" id="KW-0732">Signal</keyword>
<dbReference type="EMBL" id="BAAANY010000008">
    <property type="protein sequence ID" value="GAA1671726.1"/>
    <property type="molecule type" value="Genomic_DNA"/>
</dbReference>
<reference evidence="2 3" key="1">
    <citation type="journal article" date="2019" name="Int. J. Syst. Evol. Microbiol.">
        <title>The Global Catalogue of Microorganisms (GCM) 10K type strain sequencing project: providing services to taxonomists for standard genome sequencing and annotation.</title>
        <authorList>
            <consortium name="The Broad Institute Genomics Platform"/>
            <consortium name="The Broad Institute Genome Sequencing Center for Infectious Disease"/>
            <person name="Wu L."/>
            <person name="Ma J."/>
        </authorList>
    </citation>
    <scope>NUCLEOTIDE SEQUENCE [LARGE SCALE GENOMIC DNA]</scope>
    <source>
        <strain evidence="2 3">JCM 14718</strain>
    </source>
</reference>
<proteinExistence type="predicted"/>
<dbReference type="Proteomes" id="UP001500618">
    <property type="component" value="Unassembled WGS sequence"/>
</dbReference>
<gene>
    <name evidence="2" type="ORF">GCM10009765_21420</name>
</gene>
<feature type="signal peptide" evidence="1">
    <location>
        <begin position="1"/>
        <end position="25"/>
    </location>
</feature>
<protein>
    <submittedName>
        <fullName evidence="2">Uncharacterized protein</fullName>
    </submittedName>
</protein>
<sequence>MISARNFAVAAAGLALALSPAFAPAASAAPADAIRTSCHNADVICNTSDVSFGGGRISIDVDVNGTGTAHWWLYNDSQGGVACQTDFSALAPAASWTCDVGAGTYRLGVRGTGNTTDTRGDLRW</sequence>
<keyword evidence="3" id="KW-1185">Reference proteome</keyword>
<dbReference type="RefSeq" id="WP_344309417.1">
    <property type="nucleotide sequence ID" value="NZ_BAAANY010000008.1"/>
</dbReference>
<dbReference type="Gene3D" id="2.60.120.380">
    <property type="match status" value="1"/>
</dbReference>
<evidence type="ECO:0000313" key="3">
    <source>
        <dbReference type="Proteomes" id="UP001500618"/>
    </source>
</evidence>
<organism evidence="2 3">
    <name type="scientific">Fodinicola feengrottensis</name>
    <dbReference type="NCBI Taxonomy" id="435914"/>
    <lineage>
        <taxon>Bacteria</taxon>
        <taxon>Bacillati</taxon>
        <taxon>Actinomycetota</taxon>
        <taxon>Actinomycetes</taxon>
        <taxon>Mycobacteriales</taxon>
        <taxon>Fodinicola</taxon>
    </lineage>
</organism>